<dbReference type="PANTHER" id="PTHR43130:SF3">
    <property type="entry name" value="HTH-TYPE TRANSCRIPTIONAL REGULATOR RV1931C"/>
    <property type="match status" value="1"/>
</dbReference>
<comment type="caution">
    <text evidence="3">The sequence shown here is derived from an EMBL/GenBank/DDBJ whole genome shotgun (WGS) entry which is preliminary data.</text>
</comment>
<protein>
    <submittedName>
        <fullName evidence="3">DJ-1/PfpI family protein</fullName>
    </submittedName>
</protein>
<dbReference type="InterPro" id="IPR052158">
    <property type="entry name" value="INH-QAR"/>
</dbReference>
<dbReference type="CDD" id="cd03139">
    <property type="entry name" value="GATase1_PfpI_2"/>
    <property type="match status" value="1"/>
</dbReference>
<dbReference type="InterPro" id="IPR002818">
    <property type="entry name" value="DJ-1/PfpI"/>
</dbReference>
<dbReference type="SUPFAM" id="SSF52317">
    <property type="entry name" value="Class I glutamine amidotransferase-like"/>
    <property type="match status" value="1"/>
</dbReference>
<proteinExistence type="predicted"/>
<feature type="domain" description="DJ-1/PfpI" evidence="2">
    <location>
        <begin position="27"/>
        <end position="184"/>
    </location>
</feature>
<dbReference type="Gene3D" id="3.40.50.880">
    <property type="match status" value="1"/>
</dbReference>
<dbReference type="Proteomes" id="UP001598019">
    <property type="component" value="Unassembled WGS sequence"/>
</dbReference>
<evidence type="ECO:0000313" key="3">
    <source>
        <dbReference type="EMBL" id="MFD3408259.1"/>
    </source>
</evidence>
<feature type="chain" id="PRO_5046952485" evidence="1">
    <location>
        <begin position="19"/>
        <end position="277"/>
    </location>
</feature>
<keyword evidence="4" id="KW-1185">Reference proteome</keyword>
<feature type="signal peptide" evidence="1">
    <location>
        <begin position="1"/>
        <end position="18"/>
    </location>
</feature>
<keyword evidence="1" id="KW-0732">Signal</keyword>
<reference evidence="3 4" key="1">
    <citation type="submission" date="2024-03" db="EMBL/GenBank/DDBJ databases">
        <title>Aquirufa genome sequencing.</title>
        <authorList>
            <person name="Pitt A."/>
            <person name="Hahn M.W."/>
        </authorList>
    </citation>
    <scope>NUCLEOTIDE SEQUENCE [LARGE SCALE GENOMIC DNA]</scope>
    <source>
        <strain evidence="3 4">HETE-83D</strain>
    </source>
</reference>
<dbReference type="Pfam" id="PF01965">
    <property type="entry name" value="DJ-1_PfpI"/>
    <property type="match status" value="1"/>
</dbReference>
<accession>A0ABW6DL63</accession>
<evidence type="ECO:0000259" key="2">
    <source>
        <dbReference type="Pfam" id="PF01965"/>
    </source>
</evidence>
<organism evidence="3 4">
    <name type="scientific">Aquirufa esocilacus</name>
    <dbReference type="NCBI Taxonomy" id="3096513"/>
    <lineage>
        <taxon>Bacteria</taxon>
        <taxon>Pseudomonadati</taxon>
        <taxon>Bacteroidota</taxon>
        <taxon>Cytophagia</taxon>
        <taxon>Cytophagales</taxon>
        <taxon>Flectobacillaceae</taxon>
        <taxon>Aquirufa</taxon>
    </lineage>
</organism>
<name>A0ABW6DL63_9BACT</name>
<evidence type="ECO:0000256" key="1">
    <source>
        <dbReference type="SAM" id="SignalP"/>
    </source>
</evidence>
<dbReference type="PANTHER" id="PTHR43130">
    <property type="entry name" value="ARAC-FAMILY TRANSCRIPTIONAL REGULATOR"/>
    <property type="match status" value="1"/>
</dbReference>
<dbReference type="InterPro" id="IPR029062">
    <property type="entry name" value="Class_I_gatase-like"/>
</dbReference>
<dbReference type="RefSeq" id="WP_377980661.1">
    <property type="nucleotide sequence ID" value="NZ_JBBKXX010000002.1"/>
</dbReference>
<sequence>MRVLIVLFLFIHSFLLQAQKDTTKLNVAIFLYPGVELLDFAGPLEVLANAKDMQVFTVAADTGKLYSMRKSLTILPDYNFKTVPKVDILVIPGAGESLMAAVNKPENIAWINSVYASSKMAMSICTGAAFFAKAGILDGKKATTHWGATHMLQEYAPKSTILDNARFVLDGKLLTTAGVSAGLDGALFLVNELRGSAEAQKIARAIEYDKWDPSAGFIVGKSIAKVSPKSHKVLDPICKMKLTSEDVFITKVYGNQSVSFCSAHCQEMYEADLKSKK</sequence>
<evidence type="ECO:0000313" key="4">
    <source>
        <dbReference type="Proteomes" id="UP001598019"/>
    </source>
</evidence>
<dbReference type="EMBL" id="JBBKXX010000002">
    <property type="protein sequence ID" value="MFD3408259.1"/>
    <property type="molecule type" value="Genomic_DNA"/>
</dbReference>
<gene>
    <name evidence="3" type="ORF">SKC37_06295</name>
</gene>